<feature type="transmembrane region" description="Helical" evidence="1">
    <location>
        <begin position="136"/>
        <end position="157"/>
    </location>
</feature>
<protein>
    <submittedName>
        <fullName evidence="2">DUF2975 domain-containing protein</fullName>
    </submittedName>
</protein>
<keyword evidence="1" id="KW-1133">Transmembrane helix</keyword>
<feature type="transmembrane region" description="Helical" evidence="1">
    <location>
        <begin position="169"/>
        <end position="196"/>
    </location>
</feature>
<sequence length="211" mass="23131">MSGAYKWLGGLGYIFTIIPFLNLVSPILVGLAWLLMGRDKRNGIFTITGILMMALLILSAVILFTLPFFMYFSIMPPAGGFQSTSLQLLELMQMMGVIILLGIFFAGLGLVVFILELISHFRASNVFNIKWFRYAAWLRIVAIVATIIAFALIMSLGLMAAELQPAETLFIAVLGPLMAAVIPWIISAIFSAVAFFTIPEEKPSANPPPPQ</sequence>
<evidence type="ECO:0000313" key="2">
    <source>
        <dbReference type="EMBL" id="HIQ29686.1"/>
    </source>
</evidence>
<feature type="transmembrane region" description="Helical" evidence="1">
    <location>
        <begin position="47"/>
        <end position="74"/>
    </location>
</feature>
<evidence type="ECO:0000256" key="1">
    <source>
        <dbReference type="SAM" id="Phobius"/>
    </source>
</evidence>
<keyword evidence="1" id="KW-0812">Transmembrane</keyword>
<name>A0A832ZYH7_CALS0</name>
<feature type="transmembrane region" description="Helical" evidence="1">
    <location>
        <begin position="12"/>
        <end position="35"/>
    </location>
</feature>
<dbReference type="EMBL" id="DQVM01000075">
    <property type="protein sequence ID" value="HIQ29686.1"/>
    <property type="molecule type" value="Genomic_DNA"/>
</dbReference>
<gene>
    <name evidence="2" type="ORF">EYH45_03880</name>
</gene>
<evidence type="ECO:0000313" key="3">
    <source>
        <dbReference type="Proteomes" id="UP000608579"/>
    </source>
</evidence>
<accession>A0A832ZYH7</accession>
<dbReference type="AlphaFoldDB" id="A0A832ZYH7"/>
<keyword evidence="1" id="KW-0472">Membrane</keyword>
<comment type="caution">
    <text evidence="2">The sequence shown here is derived from an EMBL/GenBank/DDBJ whole genome shotgun (WGS) entry which is preliminary data.</text>
</comment>
<dbReference type="Proteomes" id="UP000608579">
    <property type="component" value="Unassembled WGS sequence"/>
</dbReference>
<reference evidence="2" key="1">
    <citation type="journal article" date="2020" name="ISME J.">
        <title>Gammaproteobacteria mediating utilization of methyl-, sulfur- and petroleum organic compounds in deep ocean hydrothermal plumes.</title>
        <authorList>
            <person name="Zhou Z."/>
            <person name="Liu Y."/>
            <person name="Pan J."/>
            <person name="Cron B.R."/>
            <person name="Toner B.M."/>
            <person name="Anantharaman K."/>
            <person name="Breier J.A."/>
            <person name="Dick G.J."/>
            <person name="Li M."/>
        </authorList>
    </citation>
    <scope>NUCLEOTIDE SEQUENCE</scope>
    <source>
        <strain evidence="2">SZUA-1515</strain>
    </source>
</reference>
<feature type="transmembrane region" description="Helical" evidence="1">
    <location>
        <begin position="94"/>
        <end position="115"/>
    </location>
</feature>
<organism evidence="2 3">
    <name type="scientific">Caldiarchaeum subterraneum</name>
    <dbReference type="NCBI Taxonomy" id="311458"/>
    <lineage>
        <taxon>Archaea</taxon>
        <taxon>Nitrososphaerota</taxon>
        <taxon>Candidatus Caldarchaeales</taxon>
        <taxon>Candidatus Caldarchaeaceae</taxon>
        <taxon>Candidatus Caldarchaeum</taxon>
    </lineage>
</organism>
<proteinExistence type="predicted"/>